<protein>
    <submittedName>
        <fullName evidence="2">Uncharacterized protein</fullName>
    </submittedName>
</protein>
<reference evidence="2 3" key="1">
    <citation type="submission" date="2015-07" db="EMBL/GenBank/DDBJ databases">
        <title>High-quality genome of monoxenous trypanosomatid Leptomonas pyrrhocoris.</title>
        <authorList>
            <person name="Flegontov P."/>
            <person name="Butenko A."/>
            <person name="Firsov S."/>
            <person name="Vlcek C."/>
            <person name="Logacheva M.D."/>
            <person name="Field M."/>
            <person name="Filatov D."/>
            <person name="Flegontova O."/>
            <person name="Gerasimov E."/>
            <person name="Jackson A.P."/>
            <person name="Kelly S."/>
            <person name="Opperdoes F."/>
            <person name="O'Reilly A."/>
            <person name="Votypka J."/>
            <person name="Yurchenko V."/>
            <person name="Lukes J."/>
        </authorList>
    </citation>
    <scope>NUCLEOTIDE SEQUENCE [LARGE SCALE GENOMIC DNA]</scope>
    <source>
        <strain evidence="2">H10</strain>
    </source>
</reference>
<comment type="caution">
    <text evidence="2">The sequence shown here is derived from an EMBL/GenBank/DDBJ whole genome shotgun (WGS) entry which is preliminary data.</text>
</comment>
<dbReference type="GeneID" id="26909636"/>
<organism evidence="2 3">
    <name type="scientific">Leptomonas pyrrhocoris</name>
    <name type="common">Firebug parasite</name>
    <dbReference type="NCBI Taxonomy" id="157538"/>
    <lineage>
        <taxon>Eukaryota</taxon>
        <taxon>Discoba</taxon>
        <taxon>Euglenozoa</taxon>
        <taxon>Kinetoplastea</taxon>
        <taxon>Metakinetoplastina</taxon>
        <taxon>Trypanosomatida</taxon>
        <taxon>Trypanosomatidae</taxon>
        <taxon>Leishmaniinae</taxon>
        <taxon>Leptomonas</taxon>
    </lineage>
</organism>
<dbReference type="OMA" id="DCRTQSF"/>
<dbReference type="AlphaFoldDB" id="A0A0M9FQP4"/>
<dbReference type="EMBL" id="LGTL01000031">
    <property type="protein sequence ID" value="KPA74043.1"/>
    <property type="molecule type" value="Genomic_DNA"/>
</dbReference>
<evidence type="ECO:0000256" key="1">
    <source>
        <dbReference type="SAM" id="SignalP"/>
    </source>
</evidence>
<name>A0A0M9FQP4_LEPPY</name>
<sequence>MIAECFYLLTFITTVITLTASDINIWPDGMYFVLGWQSAVVSNVRPHALQFGVTTVNSTSSGLTVTFNDPVKANLTTDLVVNGDFELTDVFVEANVSGSVQVAKEVSNTCGAGTFSMTNCNITLNAVAYLPFIGSFTIDNQDVCDYADIVVTGMLTPKPYQEYPAPQQGTTSLEQSTYLMKLKLLNLFANSTGMPVSADFVAPNVLRLAIAAPIGQSLSFNSEQASDVGVFDAMIVFTQFARKMLDITVDPDTDNTTVIPYGANGEIRVPALRNIIHQAIIEGTLVSMETYVPRSSGLVYDVIVNDFRCKYFNTVCSLPAEGGVQVINSRLVGLGDLSSILDNVAGAMVDELLTNLTSAAFKIAGSTFGDRIYLPVL</sequence>
<feature type="chain" id="PRO_5005835881" evidence="1">
    <location>
        <begin position="21"/>
        <end position="377"/>
    </location>
</feature>
<evidence type="ECO:0000313" key="2">
    <source>
        <dbReference type="EMBL" id="KPA74043.1"/>
    </source>
</evidence>
<keyword evidence="1" id="KW-0732">Signal</keyword>
<feature type="signal peptide" evidence="1">
    <location>
        <begin position="1"/>
        <end position="20"/>
    </location>
</feature>
<evidence type="ECO:0000313" key="3">
    <source>
        <dbReference type="Proteomes" id="UP000037923"/>
    </source>
</evidence>
<gene>
    <name evidence="2" type="ORF">ABB37_09353</name>
</gene>
<dbReference type="RefSeq" id="XP_015652482.1">
    <property type="nucleotide sequence ID" value="XM_015808769.1"/>
</dbReference>
<keyword evidence="3" id="KW-1185">Reference proteome</keyword>
<accession>A0A0M9FQP4</accession>
<proteinExistence type="predicted"/>
<dbReference type="VEuPathDB" id="TriTrypDB:LpyrH10_31_0070"/>
<dbReference type="OrthoDB" id="260026at2759"/>
<dbReference type="Proteomes" id="UP000037923">
    <property type="component" value="Unassembled WGS sequence"/>
</dbReference>